<feature type="domain" description="Glutamine amidotransferase type-2" evidence="5">
    <location>
        <begin position="58"/>
        <end position="133"/>
    </location>
</feature>
<evidence type="ECO:0000259" key="4">
    <source>
        <dbReference type="Pfam" id="PF00733"/>
    </source>
</evidence>
<dbReference type="EMBL" id="LCOY01000013">
    <property type="protein sequence ID" value="KKU88121.1"/>
    <property type="molecule type" value="Genomic_DNA"/>
</dbReference>
<dbReference type="Pfam" id="PF13537">
    <property type="entry name" value="GATase_7"/>
    <property type="match status" value="1"/>
</dbReference>
<dbReference type="GO" id="GO:0005829">
    <property type="term" value="C:cytosol"/>
    <property type="evidence" value="ECO:0007669"/>
    <property type="project" value="TreeGrafter"/>
</dbReference>
<proteinExistence type="predicted"/>
<sequence length="417" mass="47956">MCGFLVYQSKGNNFFIQKRGQDLTNKVEYRGFTFVHNLLSITGDFTPQPFEADLPADATHQALQAGGIVCLYNGEIYNHRYVKSDGENLIPLYQQYGVDFPKHLDGEWAIALYDFNKGLAVFATDLFATKPIWRNGLEAASYQSGVGGHKIPANTIEVVDFNGSEQSRTIHEWDLRQYKNTYDDWIAAFEKAVKKRAIPGCFLGVSSGYDSGAIVTALLKQNVDFKAYIIQAREDRQVLEARMKLIPTYEYMDETENFRQELDWIRHNVEDFRYKLKTKKRLHDDSAALGLSRICRKAHAEGRKVYLSGQGADEVIADYSLYPYQSTFQGKFPESLHLWENFYDGAQYSYLGKEEYVAGSHAIETRYPFLDAAVVQEFLWLTPELKNKTYKAPIHEYLVRNNMPFLPNKKIGLYHLR</sequence>
<accession>A0A0G1U262</accession>
<dbReference type="Gene3D" id="3.40.50.620">
    <property type="entry name" value="HUPs"/>
    <property type="match status" value="1"/>
</dbReference>
<dbReference type="PANTHER" id="PTHR11772:SF17">
    <property type="entry name" value="ASPARAGINE SYNTHETASE (EUROFUNG)"/>
    <property type="match status" value="1"/>
</dbReference>
<dbReference type="Gene3D" id="3.60.20.10">
    <property type="entry name" value="Glutamine Phosphoribosylpyrophosphate, subunit 1, domain 1"/>
    <property type="match status" value="1"/>
</dbReference>
<comment type="caution">
    <text evidence="6">The sequence shown here is derived from an EMBL/GenBank/DDBJ whole genome shotgun (WGS) entry which is preliminary data.</text>
</comment>
<organism evidence="6 7">
    <name type="scientific">Candidatus Gottesmanbacteria bacterium GW2011_GWA2_47_9</name>
    <dbReference type="NCBI Taxonomy" id="1618445"/>
    <lineage>
        <taxon>Bacteria</taxon>
        <taxon>Candidatus Gottesmaniibacteriota</taxon>
    </lineage>
</organism>
<evidence type="ECO:0000256" key="3">
    <source>
        <dbReference type="ARBA" id="ARBA00022840"/>
    </source>
</evidence>
<dbReference type="AlphaFoldDB" id="A0A0G1U262"/>
<dbReference type="SUPFAM" id="SSF52402">
    <property type="entry name" value="Adenine nucleotide alpha hydrolases-like"/>
    <property type="match status" value="1"/>
</dbReference>
<reference evidence="6 7" key="1">
    <citation type="journal article" date="2015" name="Nature">
        <title>rRNA introns, odd ribosomes, and small enigmatic genomes across a large radiation of phyla.</title>
        <authorList>
            <person name="Brown C.T."/>
            <person name="Hug L.A."/>
            <person name="Thomas B.C."/>
            <person name="Sharon I."/>
            <person name="Castelle C.J."/>
            <person name="Singh A."/>
            <person name="Wilkins M.J."/>
            <person name="Williams K.H."/>
            <person name="Banfield J.F."/>
        </authorList>
    </citation>
    <scope>NUCLEOTIDE SEQUENCE [LARGE SCALE GENOMIC DNA]</scope>
</reference>
<name>A0A0G1U262_9BACT</name>
<dbReference type="InterPro" id="IPR017932">
    <property type="entry name" value="GATase_2_dom"/>
</dbReference>
<dbReference type="InterPro" id="IPR014729">
    <property type="entry name" value="Rossmann-like_a/b/a_fold"/>
</dbReference>
<dbReference type="PANTHER" id="PTHR11772">
    <property type="entry name" value="ASPARAGINE SYNTHETASE"/>
    <property type="match status" value="1"/>
</dbReference>
<dbReference type="InterPro" id="IPR001962">
    <property type="entry name" value="Asn_synthase"/>
</dbReference>
<dbReference type="InterPro" id="IPR050795">
    <property type="entry name" value="Asn_Synthetase"/>
</dbReference>
<evidence type="ECO:0000313" key="6">
    <source>
        <dbReference type="EMBL" id="KKU88121.1"/>
    </source>
</evidence>
<evidence type="ECO:0000259" key="5">
    <source>
        <dbReference type="Pfam" id="PF13537"/>
    </source>
</evidence>
<dbReference type="SUPFAM" id="SSF56235">
    <property type="entry name" value="N-terminal nucleophile aminohydrolases (Ntn hydrolases)"/>
    <property type="match status" value="1"/>
</dbReference>
<dbReference type="GO" id="GO:0004066">
    <property type="term" value="F:asparagine synthase (glutamine-hydrolyzing) activity"/>
    <property type="evidence" value="ECO:0007669"/>
    <property type="project" value="InterPro"/>
</dbReference>
<dbReference type="Pfam" id="PF00733">
    <property type="entry name" value="Asn_synthase"/>
    <property type="match status" value="1"/>
</dbReference>
<keyword evidence="3" id="KW-0067">ATP-binding</keyword>
<feature type="domain" description="Asparagine synthetase" evidence="4">
    <location>
        <begin position="188"/>
        <end position="332"/>
    </location>
</feature>
<keyword evidence="2" id="KW-0547">Nucleotide-binding</keyword>
<dbReference type="GO" id="GO:0005524">
    <property type="term" value="F:ATP binding"/>
    <property type="evidence" value="ECO:0007669"/>
    <property type="project" value="UniProtKB-KW"/>
</dbReference>
<keyword evidence="1" id="KW-0436">Ligase</keyword>
<protein>
    <submittedName>
        <fullName evidence="6">Asparagine synthetase</fullName>
    </submittedName>
</protein>
<evidence type="ECO:0000256" key="2">
    <source>
        <dbReference type="ARBA" id="ARBA00022741"/>
    </source>
</evidence>
<dbReference type="InterPro" id="IPR029055">
    <property type="entry name" value="Ntn_hydrolases_N"/>
</dbReference>
<dbReference type="GO" id="GO:0006529">
    <property type="term" value="P:asparagine biosynthetic process"/>
    <property type="evidence" value="ECO:0007669"/>
    <property type="project" value="InterPro"/>
</dbReference>
<evidence type="ECO:0000256" key="1">
    <source>
        <dbReference type="ARBA" id="ARBA00022598"/>
    </source>
</evidence>
<dbReference type="Proteomes" id="UP000034739">
    <property type="component" value="Unassembled WGS sequence"/>
</dbReference>
<gene>
    <name evidence="6" type="ORF">UY16_C0013G0031</name>
</gene>
<evidence type="ECO:0000313" key="7">
    <source>
        <dbReference type="Proteomes" id="UP000034739"/>
    </source>
</evidence>